<dbReference type="PROSITE" id="PS50928">
    <property type="entry name" value="ABC_TM1"/>
    <property type="match status" value="1"/>
</dbReference>
<dbReference type="CDD" id="cd06261">
    <property type="entry name" value="TM_PBP2"/>
    <property type="match status" value="1"/>
</dbReference>
<keyword evidence="7 9" id="KW-1133">Transmembrane helix</keyword>
<keyword evidence="5 9" id="KW-0812">Transmembrane</keyword>
<evidence type="ECO:0000313" key="13">
    <source>
        <dbReference type="Proteomes" id="UP000736373"/>
    </source>
</evidence>
<sequence>MKRDQLSARIGNFDVSGEGRVSQLKLSSTEKNRPFGPPPSPASQSQSKRRRAARTRAAAIQALILAAIIAVVLAFFATVWGGLQRHGIGFSLDFLKQPAGFDISEGLTVAKGPHGLSLVPFNSQQTYAQALIAGLYNTLVVTLISIVLATVVGVLVGVGRMSRNWVVKNWAWAFVELIRNTPLLIQIIFWYFAVLLQLPSLSDATLLHGALIASRQGVFTPWLIATPAASRYAWIAGLAVAVFAVGVLVRTRGQRRLAFAVSAGILALGVAVAGRPFSIDMPQASAFSVSGGAGFSPEMAALIIGLSVNFAAYVAEVVRGSVQSIDRGQWEAAAALGLGHRESLWVVVLPQAVRVILPSLGNLYVTIAKSTSFAIAIGFPDMFSVYGTVANQTGRALEGIIIVMVVYMLISLSISAIANLYNRRVMKKGAR</sequence>
<keyword evidence="4" id="KW-1003">Cell membrane</keyword>
<accession>A0ABR7PW14</accession>
<evidence type="ECO:0000256" key="9">
    <source>
        <dbReference type="RuleBase" id="RU363032"/>
    </source>
</evidence>
<evidence type="ECO:0000259" key="11">
    <source>
        <dbReference type="PROSITE" id="PS50928"/>
    </source>
</evidence>
<evidence type="ECO:0000256" key="3">
    <source>
        <dbReference type="ARBA" id="ARBA00022448"/>
    </source>
</evidence>
<comment type="caution">
    <text evidence="12">The sequence shown here is derived from an EMBL/GenBank/DDBJ whole genome shotgun (WGS) entry which is preliminary data.</text>
</comment>
<dbReference type="RefSeq" id="WP_187637420.1">
    <property type="nucleotide sequence ID" value="NZ_VZQQ01000033.1"/>
</dbReference>
<feature type="transmembrane region" description="Helical" evidence="9">
    <location>
        <begin position="58"/>
        <end position="83"/>
    </location>
</feature>
<reference evidence="12 13" key="1">
    <citation type="submission" date="2019-09" db="EMBL/GenBank/DDBJ databases">
        <title>Paraburkholderia podalyriae sp. nov., A South African Podalyria-associated rhizobium.</title>
        <authorList>
            <person name="Mavima L."/>
            <person name="Beukes C.W."/>
            <person name="Palmer M."/>
            <person name="De Meyer S.E."/>
            <person name="James E.K."/>
            <person name="Maluk M."/>
            <person name="Avontuur J.R."/>
            <person name="Chan W.Y."/>
            <person name="Venter S.N."/>
            <person name="Steenkamp E.T."/>
        </authorList>
    </citation>
    <scope>NUCLEOTIDE SEQUENCE [LARGE SCALE GENOMIC DNA]</scope>
    <source>
        <strain evidence="12 13">WC7.3b</strain>
    </source>
</reference>
<evidence type="ECO:0000256" key="5">
    <source>
        <dbReference type="ARBA" id="ARBA00022692"/>
    </source>
</evidence>
<feature type="transmembrane region" description="Helical" evidence="9">
    <location>
        <begin position="299"/>
        <end position="318"/>
    </location>
</feature>
<feature type="transmembrane region" description="Helical" evidence="9">
    <location>
        <begin position="257"/>
        <end position="279"/>
    </location>
</feature>
<keyword evidence="3 9" id="KW-0813">Transport</keyword>
<dbReference type="NCBIfam" id="TIGR01726">
    <property type="entry name" value="HEQRo_perm_3TM"/>
    <property type="match status" value="1"/>
</dbReference>
<feature type="transmembrane region" description="Helical" evidence="9">
    <location>
        <begin position="135"/>
        <end position="158"/>
    </location>
</feature>
<dbReference type="Pfam" id="PF00528">
    <property type="entry name" value="BPD_transp_1"/>
    <property type="match status" value="1"/>
</dbReference>
<feature type="transmembrane region" description="Helical" evidence="9">
    <location>
        <begin position="360"/>
        <end position="379"/>
    </location>
</feature>
<gene>
    <name evidence="12" type="ORF">F6X42_28985</name>
</gene>
<comment type="similarity">
    <text evidence="2">Belongs to the binding-protein-dependent transport system permease family. HisMQ subfamily.</text>
</comment>
<comment type="subcellular location">
    <subcellularLocation>
        <location evidence="1">Cell inner membrane</location>
        <topology evidence="1">Multi-pass membrane protein</topology>
    </subcellularLocation>
    <subcellularLocation>
        <location evidence="9">Cell membrane</location>
        <topology evidence="9">Multi-pass membrane protein</topology>
    </subcellularLocation>
</comment>
<evidence type="ECO:0000256" key="7">
    <source>
        <dbReference type="ARBA" id="ARBA00022989"/>
    </source>
</evidence>
<proteinExistence type="inferred from homology"/>
<feature type="transmembrane region" description="Helical" evidence="9">
    <location>
        <begin position="170"/>
        <end position="193"/>
    </location>
</feature>
<evidence type="ECO:0000256" key="2">
    <source>
        <dbReference type="ARBA" id="ARBA00010072"/>
    </source>
</evidence>
<feature type="transmembrane region" description="Helical" evidence="9">
    <location>
        <begin position="232"/>
        <end position="250"/>
    </location>
</feature>
<dbReference type="InterPro" id="IPR035906">
    <property type="entry name" value="MetI-like_sf"/>
</dbReference>
<dbReference type="Gene3D" id="1.10.3720.10">
    <property type="entry name" value="MetI-like"/>
    <property type="match status" value="2"/>
</dbReference>
<evidence type="ECO:0000256" key="1">
    <source>
        <dbReference type="ARBA" id="ARBA00004429"/>
    </source>
</evidence>
<protein>
    <submittedName>
        <fullName evidence="12">ABC transporter permease subunit</fullName>
    </submittedName>
</protein>
<dbReference type="InterPro" id="IPR010065">
    <property type="entry name" value="AA_ABC_transptr_permease_3TM"/>
</dbReference>
<keyword evidence="8 9" id="KW-0472">Membrane</keyword>
<dbReference type="EMBL" id="VZQQ01000033">
    <property type="protein sequence ID" value="MBC8750476.1"/>
    <property type="molecule type" value="Genomic_DNA"/>
</dbReference>
<keyword evidence="6" id="KW-0029">Amino-acid transport</keyword>
<evidence type="ECO:0000256" key="4">
    <source>
        <dbReference type="ARBA" id="ARBA00022475"/>
    </source>
</evidence>
<name>A0ABR7PW14_9BURK</name>
<feature type="region of interest" description="Disordered" evidence="10">
    <location>
        <begin position="18"/>
        <end position="51"/>
    </location>
</feature>
<evidence type="ECO:0000313" key="12">
    <source>
        <dbReference type="EMBL" id="MBC8750476.1"/>
    </source>
</evidence>
<dbReference type="InterPro" id="IPR043429">
    <property type="entry name" value="ArtM/GltK/GlnP/TcyL/YhdX-like"/>
</dbReference>
<evidence type="ECO:0000256" key="10">
    <source>
        <dbReference type="SAM" id="MobiDB-lite"/>
    </source>
</evidence>
<dbReference type="InterPro" id="IPR000515">
    <property type="entry name" value="MetI-like"/>
</dbReference>
<dbReference type="Proteomes" id="UP000736373">
    <property type="component" value="Unassembled WGS sequence"/>
</dbReference>
<keyword evidence="13" id="KW-1185">Reference proteome</keyword>
<feature type="transmembrane region" description="Helical" evidence="9">
    <location>
        <begin position="399"/>
        <end position="421"/>
    </location>
</feature>
<dbReference type="SUPFAM" id="SSF161098">
    <property type="entry name" value="MetI-like"/>
    <property type="match status" value="1"/>
</dbReference>
<evidence type="ECO:0000256" key="6">
    <source>
        <dbReference type="ARBA" id="ARBA00022970"/>
    </source>
</evidence>
<organism evidence="12 13">
    <name type="scientific">Paraburkholderia podalyriae</name>
    <dbReference type="NCBI Taxonomy" id="1938811"/>
    <lineage>
        <taxon>Bacteria</taxon>
        <taxon>Pseudomonadati</taxon>
        <taxon>Pseudomonadota</taxon>
        <taxon>Betaproteobacteria</taxon>
        <taxon>Burkholderiales</taxon>
        <taxon>Burkholderiaceae</taxon>
        <taxon>Paraburkholderia</taxon>
    </lineage>
</organism>
<dbReference type="PANTHER" id="PTHR30614">
    <property type="entry name" value="MEMBRANE COMPONENT OF AMINO ACID ABC TRANSPORTER"/>
    <property type="match status" value="1"/>
</dbReference>
<evidence type="ECO:0000256" key="8">
    <source>
        <dbReference type="ARBA" id="ARBA00023136"/>
    </source>
</evidence>
<feature type="domain" description="ABC transmembrane type-1" evidence="11">
    <location>
        <begin position="135"/>
        <end position="418"/>
    </location>
</feature>
<dbReference type="PANTHER" id="PTHR30614:SF37">
    <property type="entry name" value="AMINO-ACID ABC TRANSPORTER PERMEASE PROTEIN YHDX-RELATED"/>
    <property type="match status" value="1"/>
</dbReference>